<dbReference type="Proteomes" id="UP000002164">
    <property type="component" value="Chromosome"/>
</dbReference>
<dbReference type="PANTHER" id="PTHR43420">
    <property type="entry name" value="ACETYLTRANSFERASE"/>
    <property type="match status" value="1"/>
</dbReference>
<dbReference type="GO" id="GO:0016747">
    <property type="term" value="F:acyltransferase activity, transferring groups other than amino-acyl groups"/>
    <property type="evidence" value="ECO:0007669"/>
    <property type="project" value="InterPro"/>
</dbReference>
<evidence type="ECO:0000313" key="5">
    <source>
        <dbReference type="Proteomes" id="UP000002164"/>
    </source>
</evidence>
<organism evidence="4 5">
    <name type="scientific">Lysinibacillus sphaericus (strain C3-41)</name>
    <dbReference type="NCBI Taxonomy" id="444177"/>
    <lineage>
        <taxon>Bacteria</taxon>
        <taxon>Bacillati</taxon>
        <taxon>Bacillota</taxon>
        <taxon>Bacilli</taxon>
        <taxon>Bacillales</taxon>
        <taxon>Bacillaceae</taxon>
        <taxon>Lysinibacillus</taxon>
    </lineage>
</organism>
<proteinExistence type="predicted"/>
<dbReference type="InterPro" id="IPR008125">
    <property type="entry name" value="Streptothricin_AcTrfase"/>
</dbReference>
<dbReference type="PROSITE" id="PS51186">
    <property type="entry name" value="GNAT"/>
    <property type="match status" value="1"/>
</dbReference>
<evidence type="ECO:0000256" key="1">
    <source>
        <dbReference type="ARBA" id="ARBA00022679"/>
    </source>
</evidence>
<sequence>MNTERESKMIIKMTSSNMKDYNKSNHGFIVSGKIIPTYKNKVWTFTEEIGTEPFFKKYEDDEIDLSYINDMEKAVFFYYIESNCVGQIKLCSNWNGYALIEDIAVAKDYRKDGIGTALIKKAIEWAKERNYCGLMLETQDINVSACHFYAKNQFVIGAVDTMLYSNFPTANEIAIFWYYRF</sequence>
<evidence type="ECO:0000313" key="4">
    <source>
        <dbReference type="EMBL" id="ACA38201.1"/>
    </source>
</evidence>
<evidence type="ECO:0000256" key="2">
    <source>
        <dbReference type="ARBA" id="ARBA00023315"/>
    </source>
</evidence>
<dbReference type="CDD" id="cd04301">
    <property type="entry name" value="NAT_SF"/>
    <property type="match status" value="1"/>
</dbReference>
<reference evidence="4 5" key="1">
    <citation type="journal article" date="2008" name="J. Bacteriol.">
        <title>Complete genome sequence of the mosquitocidal bacterium Bacillus sphaericus C3-41 and comparison with those of closely related Bacillus species.</title>
        <authorList>
            <person name="Hu X."/>
            <person name="Fan W."/>
            <person name="Han B."/>
            <person name="Liu H."/>
            <person name="Zheng D."/>
            <person name="Li Q."/>
            <person name="Dong W."/>
            <person name="Yan J."/>
            <person name="Gao M."/>
            <person name="Berry C."/>
            <person name="Yuan Z."/>
        </authorList>
    </citation>
    <scope>NUCLEOTIDE SEQUENCE [LARGE SCALE GENOMIC DNA]</scope>
    <source>
        <strain evidence="4 5">C3-41</strain>
    </source>
</reference>
<keyword evidence="2" id="KW-0012">Acyltransferase</keyword>
<gene>
    <name evidence="4" type="ordered locus">Bsph_0578</name>
</gene>
<dbReference type="AlphaFoldDB" id="B1HWP4"/>
<dbReference type="InterPro" id="IPR050680">
    <property type="entry name" value="YpeA/RimI_acetyltransf"/>
</dbReference>
<keyword evidence="1" id="KW-0808">Transferase</keyword>
<accession>B1HWP4</accession>
<name>B1HWP4_LYSSC</name>
<protein>
    <submittedName>
        <fullName evidence="4">Hypothetical yyaR protein</fullName>
    </submittedName>
</protein>
<dbReference type="KEGG" id="lsp:Bsph_0578"/>
<dbReference type="EnsemblBacteria" id="ACA38201">
    <property type="protein sequence ID" value="ACA38201"/>
    <property type="gene ID" value="Bsph_0578"/>
</dbReference>
<dbReference type="InterPro" id="IPR016181">
    <property type="entry name" value="Acyl_CoA_acyltransferase"/>
</dbReference>
<dbReference type="Gene3D" id="3.40.630.30">
    <property type="match status" value="1"/>
</dbReference>
<dbReference type="Pfam" id="PF00583">
    <property type="entry name" value="Acetyltransf_1"/>
    <property type="match status" value="1"/>
</dbReference>
<evidence type="ECO:0000259" key="3">
    <source>
        <dbReference type="PROSITE" id="PS51186"/>
    </source>
</evidence>
<dbReference type="EMBL" id="CP000817">
    <property type="protein sequence ID" value="ACA38201.1"/>
    <property type="molecule type" value="Genomic_DNA"/>
</dbReference>
<dbReference type="SUPFAM" id="SSF55729">
    <property type="entry name" value="Acyl-CoA N-acyltransferases (Nat)"/>
    <property type="match status" value="1"/>
</dbReference>
<feature type="domain" description="N-acetyltransferase" evidence="3">
    <location>
        <begin position="33"/>
        <end position="181"/>
    </location>
</feature>
<dbReference type="InterPro" id="IPR000182">
    <property type="entry name" value="GNAT_dom"/>
</dbReference>
<dbReference type="HOGENOM" id="CLU_095996_2_0_9"/>
<dbReference type="PRINTS" id="PR01754">
    <property type="entry name" value="SACTRNSFRASE"/>
</dbReference>